<dbReference type="EMBL" id="CAKKNE010000001">
    <property type="protein sequence ID" value="CAH0364073.1"/>
    <property type="molecule type" value="Genomic_DNA"/>
</dbReference>
<protein>
    <submittedName>
        <fullName evidence="3">Uncharacterized protein</fullName>
    </submittedName>
</protein>
<accession>A0A8J2S351</accession>
<evidence type="ECO:0000256" key="1">
    <source>
        <dbReference type="SAM" id="Coils"/>
    </source>
</evidence>
<evidence type="ECO:0000313" key="3">
    <source>
        <dbReference type="EMBL" id="CAH0364073.1"/>
    </source>
</evidence>
<comment type="caution">
    <text evidence="3">The sequence shown here is derived from an EMBL/GenBank/DDBJ whole genome shotgun (WGS) entry which is preliminary data.</text>
</comment>
<feature type="compositionally biased region" description="Basic residues" evidence="2">
    <location>
        <begin position="34"/>
        <end position="44"/>
    </location>
</feature>
<name>A0A8J2S351_9STRA</name>
<keyword evidence="1" id="KW-0175">Coiled coil</keyword>
<feature type="coiled-coil region" evidence="1">
    <location>
        <begin position="46"/>
        <end position="73"/>
    </location>
</feature>
<evidence type="ECO:0000256" key="2">
    <source>
        <dbReference type="SAM" id="MobiDB-lite"/>
    </source>
</evidence>
<feature type="region of interest" description="Disordered" evidence="2">
    <location>
        <begin position="25"/>
        <end position="45"/>
    </location>
</feature>
<evidence type="ECO:0000313" key="4">
    <source>
        <dbReference type="Proteomes" id="UP000789595"/>
    </source>
</evidence>
<gene>
    <name evidence="3" type="ORF">PECAL_1P04240</name>
</gene>
<keyword evidence="4" id="KW-1185">Reference proteome</keyword>
<organism evidence="3 4">
    <name type="scientific">Pelagomonas calceolata</name>
    <dbReference type="NCBI Taxonomy" id="35677"/>
    <lineage>
        <taxon>Eukaryota</taxon>
        <taxon>Sar</taxon>
        <taxon>Stramenopiles</taxon>
        <taxon>Ochrophyta</taxon>
        <taxon>Pelagophyceae</taxon>
        <taxon>Pelagomonadales</taxon>
        <taxon>Pelagomonadaceae</taxon>
        <taxon>Pelagomonas</taxon>
    </lineage>
</organism>
<dbReference type="Proteomes" id="UP000789595">
    <property type="component" value="Unassembled WGS sequence"/>
</dbReference>
<feature type="region of interest" description="Disordered" evidence="2">
    <location>
        <begin position="114"/>
        <end position="136"/>
    </location>
</feature>
<reference evidence="3" key="1">
    <citation type="submission" date="2021-11" db="EMBL/GenBank/DDBJ databases">
        <authorList>
            <consortium name="Genoscope - CEA"/>
            <person name="William W."/>
        </authorList>
    </citation>
    <scope>NUCLEOTIDE SEQUENCE</scope>
</reference>
<dbReference type="AlphaFoldDB" id="A0A8J2S351"/>
<sequence length="283" mass="31707">MYRLICFVAISARAFVAGPHKALHSACTSSKTPSTRRRRNTCRRAKADADDAVEDLIRRARALRADAAQTEAALVEETVLDDESAANYADELGLADAVLEERRKEARKLAAEMLKQPEDKSKWPKFSGNNEAPEEDDGRGLFGAALQGGVLDNVFGGPAPRFELTAEKMEDPELQSVVRRQMVDAFDNRREDEVDLMFARLWHAGPIKTVKKLVEAVLDAQDVYQAYSDDLLSDERAADEIRCCRSRIRMYAKDAEFLPNADGSPASDTWGSLDDFIPWRWRP</sequence>
<proteinExistence type="predicted"/>